<dbReference type="InterPro" id="IPR003386">
    <property type="entry name" value="LACT/PDAT_acylTrfase"/>
</dbReference>
<feature type="non-terminal residue" evidence="2">
    <location>
        <position position="841"/>
    </location>
</feature>
<evidence type="ECO:0000313" key="3">
    <source>
        <dbReference type="Proteomes" id="UP000230837"/>
    </source>
</evidence>
<dbReference type="EMBL" id="PFHR01000063">
    <property type="protein sequence ID" value="PIW97172.1"/>
    <property type="molecule type" value="Genomic_DNA"/>
</dbReference>
<organism evidence="2 3">
    <name type="scientific">Candidatus Kaiserbacteria bacterium CG_4_8_14_3_um_filter_38_9</name>
    <dbReference type="NCBI Taxonomy" id="1974599"/>
    <lineage>
        <taxon>Bacteria</taxon>
        <taxon>Candidatus Kaiseribacteriota</taxon>
    </lineage>
</organism>
<dbReference type="GO" id="GO:0008374">
    <property type="term" value="F:O-acyltransferase activity"/>
    <property type="evidence" value="ECO:0007669"/>
    <property type="project" value="InterPro"/>
</dbReference>
<name>A0A2M7IP99_9BACT</name>
<dbReference type="PANTHER" id="PTHR11440">
    <property type="entry name" value="LECITHIN-CHOLESTEROL ACYLTRANSFERASE-RELATED"/>
    <property type="match status" value="1"/>
</dbReference>
<feature type="signal peptide" evidence="1">
    <location>
        <begin position="1"/>
        <end position="30"/>
    </location>
</feature>
<reference evidence="3" key="1">
    <citation type="submission" date="2017-09" db="EMBL/GenBank/DDBJ databases">
        <title>Depth-based differentiation of microbial function through sediment-hosted aquifers and enrichment of novel symbionts in the deep terrestrial subsurface.</title>
        <authorList>
            <person name="Probst A.J."/>
            <person name="Ladd B."/>
            <person name="Jarett J.K."/>
            <person name="Geller-Mcgrath D.E."/>
            <person name="Sieber C.M.K."/>
            <person name="Emerson J.B."/>
            <person name="Anantharaman K."/>
            <person name="Thomas B.C."/>
            <person name="Malmstrom R."/>
            <person name="Stieglmeier M."/>
            <person name="Klingl A."/>
            <person name="Woyke T."/>
            <person name="Ryan C.M."/>
            <person name="Banfield J.F."/>
        </authorList>
    </citation>
    <scope>NUCLEOTIDE SEQUENCE [LARGE SCALE GENOMIC DNA]</scope>
</reference>
<evidence type="ECO:0000256" key="1">
    <source>
        <dbReference type="SAM" id="SignalP"/>
    </source>
</evidence>
<dbReference type="SUPFAM" id="SSF53474">
    <property type="entry name" value="alpha/beta-Hydrolases"/>
    <property type="match status" value="1"/>
</dbReference>
<evidence type="ECO:0000313" key="2">
    <source>
        <dbReference type="EMBL" id="PIW97172.1"/>
    </source>
</evidence>
<dbReference type="AlphaFoldDB" id="A0A2M7IP99"/>
<sequence>MYRDIKISWSKFFWLVVLLGLTLFSSAVDASLPCGDVIAPEGWESWSGSSRPLINTPIANCTNPFSTTAGVTSPYTLTIEGVTVVNNDQITIPPDGTKTYGITGYNYHTTVNHLLFLHDGNNYQYTNIDKQLPTETDFRRLATEFFAPEIDIEPYITALLSDNPWNYFPDGPKQDLLFDFDDYIYEHPILPVLLPGTYTLVSKEYPIYSSQLKLNWYQRIFAILSPIAHAQSYEIITHTLTFTLIEDTPEPTGASSVLFLPGIMGSRLYEESDACFGSGEQERWFSMGDCDQLRLLTKVDGTSVNDIYIKNVDSTVIEETIGFNLYKEFIKQMDELEKEKVVADFIPFAYDWRLRLDDILKTKLDLNTNEVRYDVSTPLTESHLYKTVAEMVKNSYSGKVTIVAHSNGGLVAKAFLSSLQSTNDPLLKKIDNLILVASPQVGTPDSVVSMLHGSEIGGGFVVSQEIVRKLLNTAPFGYHLLPNKNYFTGTVVEVKTPVIVINDGLITNSWIEQFGGNIDSTEELYTFLSRDSGRVKPAEDDLLLPETVDNYLLNYANTVADIVNNWVPSDDIKVYQIAGTGVETPTGITYFTDKECIRGGKLWFECAEYKPKLGYYINFTFDGDQTVVVPSALAMAESDNVERWWLDLFEFADDTGGINVHKNILEVPAVINFTKNIIQSTTSLSTSYLSDTIVTPEIGKRLSFFLHSPLDMYIKSKEGMTSSSTNEIPGAIYKRYGEVQYISLPAGTSGVILYLRGSQEGSFTLVVEEWDGNIKTNTYDFQAIPSGTSTLASLSLNDFSQNSELRIDFDNNGVIDGVVSAATDTIEISDIVSEEKEVVVT</sequence>
<gene>
    <name evidence="2" type="ORF">COZ82_01050</name>
</gene>
<dbReference type="GO" id="GO:0006629">
    <property type="term" value="P:lipid metabolic process"/>
    <property type="evidence" value="ECO:0007669"/>
    <property type="project" value="InterPro"/>
</dbReference>
<accession>A0A2M7IP99</accession>
<proteinExistence type="predicted"/>
<dbReference type="Gene3D" id="3.40.50.1820">
    <property type="entry name" value="alpha/beta hydrolase"/>
    <property type="match status" value="1"/>
</dbReference>
<keyword evidence="1" id="KW-0732">Signal</keyword>
<dbReference type="Pfam" id="PF02450">
    <property type="entry name" value="LCAT"/>
    <property type="match status" value="1"/>
</dbReference>
<dbReference type="Proteomes" id="UP000230837">
    <property type="component" value="Unassembled WGS sequence"/>
</dbReference>
<protein>
    <submittedName>
        <fullName evidence="2">Uncharacterized protein</fullName>
    </submittedName>
</protein>
<comment type="caution">
    <text evidence="2">The sequence shown here is derived from an EMBL/GenBank/DDBJ whole genome shotgun (WGS) entry which is preliminary data.</text>
</comment>
<dbReference type="InterPro" id="IPR029058">
    <property type="entry name" value="AB_hydrolase_fold"/>
</dbReference>
<feature type="chain" id="PRO_5014785983" evidence="1">
    <location>
        <begin position="31"/>
        <end position="841"/>
    </location>
</feature>